<name>A0A9X2FHA9_9BACT</name>
<evidence type="ECO:0000313" key="2">
    <source>
        <dbReference type="EMBL" id="MCO6044671.1"/>
    </source>
</evidence>
<reference evidence="2" key="1">
    <citation type="submission" date="2022-06" db="EMBL/GenBank/DDBJ databases">
        <title>Aeoliella straminimaris, a novel planctomycete from sediments.</title>
        <authorList>
            <person name="Vitorino I.R."/>
            <person name="Lage O.M."/>
        </authorList>
    </citation>
    <scope>NUCLEOTIDE SEQUENCE</scope>
    <source>
        <strain evidence="2">ICT_H6.2</strain>
    </source>
</reference>
<dbReference type="AlphaFoldDB" id="A0A9X2FHA9"/>
<dbReference type="RefSeq" id="WP_252852787.1">
    <property type="nucleotide sequence ID" value="NZ_JAMXLR010000038.1"/>
</dbReference>
<evidence type="ECO:0008006" key="4">
    <source>
        <dbReference type="Google" id="ProtNLM"/>
    </source>
</evidence>
<organism evidence="2 3">
    <name type="scientific">Aeoliella straminimaris</name>
    <dbReference type="NCBI Taxonomy" id="2954799"/>
    <lineage>
        <taxon>Bacteria</taxon>
        <taxon>Pseudomonadati</taxon>
        <taxon>Planctomycetota</taxon>
        <taxon>Planctomycetia</taxon>
        <taxon>Pirellulales</taxon>
        <taxon>Lacipirellulaceae</taxon>
        <taxon>Aeoliella</taxon>
    </lineage>
</organism>
<sequence length="563" mass="61357">MAIHPAVGQLLRLQLQARWRKMFAGIIKPRRVLLTLVAAVLLCFWLANAVASVLFRQSTDDESLRIYVAFALTAYTVWHVVRLACFQPAQPLEMPDSDRAVLEACPLTPSDLVGHHLAGTFCAAFIKSACVALLLLPDLRQPVLGFLGILIALWVVDLLRIALEITTWGMSRRVYLSFRTIVLASLAAACFLAAGTVREAAVDALAVASESNPFESIQVFFGHLQNTTAAAWCTWCWQWVLEVVTAKGFSSTSLLWLLAATTMVVSMAACIFRLYNHVMRVVALREQREYAATLQKVGRLHTSSPAALLSSYVRFRVPPRLTGIGPLVWRQTLGASRYAGGLCTAMAVPAALAMVPLFAPVTSEAAFLSVVGGLAFYTFLLLPTALKFDFRRDLDRIAMIKALPVSSLGTAIGQVATPVMMATLFQVLVIAIACFVRPVPTVVLAGSVCMLFLMNLFIFALENLIFMWYPYRLQQEGLEIFLRTTLVFTAKGLLFAAALAVVVALTIPARFVADFASDSLGIAVSGYVVYFVGIQLLMLTAGGSLLCLLARAFASFDPSQDQV</sequence>
<keyword evidence="3" id="KW-1185">Reference proteome</keyword>
<protein>
    <recommendedName>
        <fullName evidence="4">ABC exporter</fullName>
    </recommendedName>
</protein>
<feature type="transmembrane region" description="Helical" evidence="1">
    <location>
        <begin position="254"/>
        <end position="275"/>
    </location>
</feature>
<feature type="transmembrane region" description="Helical" evidence="1">
    <location>
        <begin position="65"/>
        <end position="85"/>
    </location>
</feature>
<dbReference type="Proteomes" id="UP001155241">
    <property type="component" value="Unassembled WGS sequence"/>
</dbReference>
<dbReference type="EMBL" id="JAMXLR010000038">
    <property type="protein sequence ID" value="MCO6044671.1"/>
    <property type="molecule type" value="Genomic_DNA"/>
</dbReference>
<feature type="transmembrane region" description="Helical" evidence="1">
    <location>
        <begin position="442"/>
        <end position="468"/>
    </location>
</feature>
<evidence type="ECO:0000256" key="1">
    <source>
        <dbReference type="SAM" id="Phobius"/>
    </source>
</evidence>
<keyword evidence="1" id="KW-1133">Transmembrane helix</keyword>
<feature type="transmembrane region" description="Helical" evidence="1">
    <location>
        <begin position="480"/>
        <end position="507"/>
    </location>
</feature>
<accession>A0A9X2FHA9</accession>
<gene>
    <name evidence="2" type="ORF">NG895_12205</name>
</gene>
<feature type="transmembrane region" description="Helical" evidence="1">
    <location>
        <begin position="338"/>
        <end position="359"/>
    </location>
</feature>
<keyword evidence="1" id="KW-0472">Membrane</keyword>
<feature type="transmembrane region" description="Helical" evidence="1">
    <location>
        <begin position="527"/>
        <end position="550"/>
    </location>
</feature>
<feature type="transmembrane region" description="Helical" evidence="1">
    <location>
        <begin position="143"/>
        <end position="163"/>
    </location>
</feature>
<feature type="transmembrane region" description="Helical" evidence="1">
    <location>
        <begin position="365"/>
        <end position="386"/>
    </location>
</feature>
<feature type="transmembrane region" description="Helical" evidence="1">
    <location>
        <begin position="407"/>
        <end position="436"/>
    </location>
</feature>
<feature type="transmembrane region" description="Helical" evidence="1">
    <location>
        <begin position="117"/>
        <end position="137"/>
    </location>
</feature>
<comment type="caution">
    <text evidence="2">The sequence shown here is derived from an EMBL/GenBank/DDBJ whole genome shotgun (WGS) entry which is preliminary data.</text>
</comment>
<evidence type="ECO:0000313" key="3">
    <source>
        <dbReference type="Proteomes" id="UP001155241"/>
    </source>
</evidence>
<feature type="transmembrane region" description="Helical" evidence="1">
    <location>
        <begin position="175"/>
        <end position="195"/>
    </location>
</feature>
<proteinExistence type="predicted"/>
<keyword evidence="1" id="KW-0812">Transmembrane</keyword>